<evidence type="ECO:0000313" key="2">
    <source>
        <dbReference type="EMBL" id="KFE98415.1"/>
    </source>
</evidence>
<feature type="transmembrane region" description="Helical" evidence="1">
    <location>
        <begin position="32"/>
        <end position="57"/>
    </location>
</feature>
<dbReference type="RefSeq" id="WP_034677625.1">
    <property type="nucleotide sequence ID" value="NZ_FPAP01000006.1"/>
</dbReference>
<dbReference type="AlphaFoldDB" id="A0A085Z1V2"/>
<dbReference type="OrthoDB" id="1274380at2"/>
<keyword evidence="3" id="KW-1185">Reference proteome</keyword>
<feature type="transmembrane region" description="Helical" evidence="1">
    <location>
        <begin position="174"/>
        <end position="207"/>
    </location>
</feature>
<feature type="transmembrane region" description="Helical" evidence="1">
    <location>
        <begin position="84"/>
        <end position="109"/>
    </location>
</feature>
<dbReference type="Proteomes" id="UP000028713">
    <property type="component" value="Unassembled WGS sequence"/>
</dbReference>
<keyword evidence="1" id="KW-1133">Transmembrane helix</keyword>
<dbReference type="EMBL" id="JPRP01000002">
    <property type="protein sequence ID" value="KFE98415.1"/>
    <property type="molecule type" value="Genomic_DNA"/>
</dbReference>
<name>A0A085Z1V2_9FLAO</name>
<protein>
    <recommendedName>
        <fullName evidence="4">DUF4013 domain-containing protein</fullName>
    </recommendedName>
</protein>
<dbReference type="STRING" id="236814.IX39_13315"/>
<sequence length="235" mass="26561">MNVNLTPKPINFKFGEYINKGFELMKKDFGSIFVGFLVTFLMSIIPFCGLLAMGNYYKYLRKLNKNQNPSAGEIFDFKDFMPYFILQLIIIGGVFVLYIPFIIFAGIAGATADSSGEVSPIFGILMFPYMFVVFFAIYYFVLKGFYISPLISYKGITDIKTAWNISKVMTKGNLLNIFLFSLVASILSQIGILACGIGIFVTAPFLYAANYFAYEDAIQQIEYDEITEIGIQEKY</sequence>
<organism evidence="2 3">
    <name type="scientific">Chryseobacterium formosense</name>
    <dbReference type="NCBI Taxonomy" id="236814"/>
    <lineage>
        <taxon>Bacteria</taxon>
        <taxon>Pseudomonadati</taxon>
        <taxon>Bacteroidota</taxon>
        <taxon>Flavobacteriia</taxon>
        <taxon>Flavobacteriales</taxon>
        <taxon>Weeksellaceae</taxon>
        <taxon>Chryseobacterium group</taxon>
        <taxon>Chryseobacterium</taxon>
    </lineage>
</organism>
<evidence type="ECO:0000313" key="3">
    <source>
        <dbReference type="Proteomes" id="UP000028713"/>
    </source>
</evidence>
<reference evidence="2 3" key="1">
    <citation type="submission" date="2014-07" db="EMBL/GenBank/DDBJ databases">
        <title>Genome of Chryseobacterium formosense LMG 24722.</title>
        <authorList>
            <person name="Pipes S.E."/>
            <person name="Stropko S.J."/>
            <person name="Newman J.D."/>
        </authorList>
    </citation>
    <scope>NUCLEOTIDE SEQUENCE [LARGE SCALE GENOMIC DNA]</scope>
    <source>
        <strain evidence="2 3">LMG 24722</strain>
    </source>
</reference>
<dbReference type="eggNOG" id="ENOG5033YTU">
    <property type="taxonomic scope" value="Bacteria"/>
</dbReference>
<accession>A0A085Z1V2</accession>
<proteinExistence type="predicted"/>
<gene>
    <name evidence="2" type="ORF">IX39_13315</name>
</gene>
<feature type="transmembrane region" description="Helical" evidence="1">
    <location>
        <begin position="121"/>
        <end position="142"/>
    </location>
</feature>
<keyword evidence="1" id="KW-0472">Membrane</keyword>
<evidence type="ECO:0000256" key="1">
    <source>
        <dbReference type="SAM" id="Phobius"/>
    </source>
</evidence>
<evidence type="ECO:0008006" key="4">
    <source>
        <dbReference type="Google" id="ProtNLM"/>
    </source>
</evidence>
<comment type="caution">
    <text evidence="2">The sequence shown here is derived from an EMBL/GenBank/DDBJ whole genome shotgun (WGS) entry which is preliminary data.</text>
</comment>
<keyword evidence="1" id="KW-0812">Transmembrane</keyword>